<name>A0A1G1SW96_9BACT</name>
<dbReference type="Proteomes" id="UP000177506">
    <property type="component" value="Unassembled WGS sequence"/>
</dbReference>
<proteinExistence type="predicted"/>
<accession>A0A1G1SW96</accession>
<reference evidence="3 4" key="1">
    <citation type="submission" date="2016-08" db="EMBL/GenBank/DDBJ databases">
        <title>Hymenobacter coccineus sp. nov., Hymenobacter lapidarius sp. nov. and Hymenobacter glacialis sp. nov., isolated from Antarctic soil.</title>
        <authorList>
            <person name="Sedlacek I."/>
            <person name="Kralova S."/>
            <person name="Kyrova K."/>
            <person name="Maslanova I."/>
            <person name="Stankova E."/>
            <person name="Vrbovska V."/>
            <person name="Nemec M."/>
            <person name="Bartak M."/>
            <person name="Svec P."/>
            <person name="Busse H.-J."/>
            <person name="Pantucek R."/>
        </authorList>
    </citation>
    <scope>NUCLEOTIDE SEQUENCE [LARGE SCALE GENOMIC DNA]</scope>
    <source>
        <strain evidence="3 4">CCM 8649</strain>
    </source>
</reference>
<keyword evidence="4" id="KW-1185">Reference proteome</keyword>
<evidence type="ECO:0000256" key="2">
    <source>
        <dbReference type="SAM" id="SignalP"/>
    </source>
</evidence>
<feature type="transmembrane region" description="Helical" evidence="1">
    <location>
        <begin position="79"/>
        <end position="95"/>
    </location>
</feature>
<feature type="transmembrane region" description="Helical" evidence="1">
    <location>
        <begin position="115"/>
        <end position="132"/>
    </location>
</feature>
<feature type="signal peptide" evidence="2">
    <location>
        <begin position="1"/>
        <end position="18"/>
    </location>
</feature>
<comment type="caution">
    <text evidence="3">The sequence shown here is derived from an EMBL/GenBank/DDBJ whole genome shotgun (WGS) entry which is preliminary data.</text>
</comment>
<gene>
    <name evidence="3" type="ORF">BEN49_13160</name>
</gene>
<keyword evidence="1" id="KW-0812">Transmembrane</keyword>
<dbReference type="OrthoDB" id="882629at2"/>
<dbReference type="AlphaFoldDB" id="A0A1G1SW96"/>
<dbReference type="RefSeq" id="WP_070746325.1">
    <property type="nucleotide sequence ID" value="NZ_MDZA01000423.1"/>
</dbReference>
<keyword evidence="1" id="KW-1133">Transmembrane helix</keyword>
<feature type="chain" id="PRO_5009578447" evidence="2">
    <location>
        <begin position="19"/>
        <end position="149"/>
    </location>
</feature>
<evidence type="ECO:0000313" key="3">
    <source>
        <dbReference type="EMBL" id="OGX82897.1"/>
    </source>
</evidence>
<sequence length="149" mass="16229">MKLLIALLICFGALVAHAQAPARAVPSDSAIHVTVLQQGRYSHLLYTVNQEPLTGATLKALLNRYSPAAAELRKGRAQLRWGLALLPVMVAAFLVSKHQADRDSGPGSAFSKAPVPVSLLLGAFGGYAYLMFRSNHYDKAIEIYNQRFH</sequence>
<evidence type="ECO:0000313" key="4">
    <source>
        <dbReference type="Proteomes" id="UP000177506"/>
    </source>
</evidence>
<protein>
    <submittedName>
        <fullName evidence="3">Uncharacterized protein</fullName>
    </submittedName>
</protein>
<dbReference type="EMBL" id="MDZA01000423">
    <property type="protein sequence ID" value="OGX82897.1"/>
    <property type="molecule type" value="Genomic_DNA"/>
</dbReference>
<organism evidence="3 4">
    <name type="scientific">Hymenobacter coccineus</name>
    <dbReference type="NCBI Taxonomy" id="1908235"/>
    <lineage>
        <taxon>Bacteria</taxon>
        <taxon>Pseudomonadati</taxon>
        <taxon>Bacteroidota</taxon>
        <taxon>Cytophagia</taxon>
        <taxon>Cytophagales</taxon>
        <taxon>Hymenobacteraceae</taxon>
        <taxon>Hymenobacter</taxon>
    </lineage>
</organism>
<evidence type="ECO:0000256" key="1">
    <source>
        <dbReference type="SAM" id="Phobius"/>
    </source>
</evidence>
<keyword evidence="2" id="KW-0732">Signal</keyword>
<keyword evidence="1" id="KW-0472">Membrane</keyword>